<dbReference type="InterPro" id="IPR043203">
    <property type="entry name" value="VGCC_Ca_Na"/>
</dbReference>
<name>A0A448Z408_9STRA</name>
<feature type="transmembrane region" description="Helical" evidence="6">
    <location>
        <begin position="361"/>
        <end position="386"/>
    </location>
</feature>
<sequence length="545" mass="61438">MHQPEDRRESNCKTESPSSEHEDLVSSLVSTDLLMTLKKGEATLPKGGSFDCDRKMILIEEETSTELIMQRSEYLDKIADNKAVGAENKPWSGGADGKINAEGNDHGSSTSPVRSSNFGDEGEPGNGTKEEKESEGDVEEVSIEDEKSCWDGINKFRKICGRMVNNPYVQVTMIIFIFINAAMMGWATFPYIKDNDTRRTAFEICDLVFLIIFTIELFFQFIYLGFRLIFDPWLTFDLVIISISWITINQTAGLQIFRAFRIFRTFRLITRVKVMRDLLTALGSVVPRMSAIILMLFLILYIFAVMFTQLFADAGEIGEFQHNYFGTMQDTALTLFQMMTMDGWADINRGLMDAGYSYSPVLIIAFVIISGFIVVNLIVAVICDGISDLEDDEKQKLGFGGENASADYEEPIELREQLDMIEDQIGDLTRIQAQTFHTLSFLSQQLQAQKEKRDKPNDSDDDKPNDSSKPAGGKSNPNGNHCEDIQKPSGQSDTRQNYRDMWTQEGSMKRLRNEAVSTFAKAASDLKKVRESEGKMSYEPSSKTL</sequence>
<feature type="compositionally biased region" description="Acidic residues" evidence="5">
    <location>
        <begin position="133"/>
        <end position="143"/>
    </location>
</feature>
<feature type="region of interest" description="Disordered" evidence="5">
    <location>
        <begin position="1"/>
        <end position="27"/>
    </location>
</feature>
<comment type="subcellular location">
    <subcellularLocation>
        <location evidence="1">Membrane</location>
        <topology evidence="1">Multi-pass membrane protein</topology>
    </subcellularLocation>
</comment>
<dbReference type="AlphaFoldDB" id="A0A448Z408"/>
<dbReference type="EMBL" id="CAACVS010000103">
    <property type="protein sequence ID" value="VEU36806.1"/>
    <property type="molecule type" value="Genomic_DNA"/>
</dbReference>
<dbReference type="PANTHER" id="PTHR10037">
    <property type="entry name" value="VOLTAGE-GATED CATION CHANNEL CALCIUM AND SODIUM"/>
    <property type="match status" value="1"/>
</dbReference>
<keyword evidence="9" id="KW-1185">Reference proteome</keyword>
<protein>
    <recommendedName>
        <fullName evidence="7">Ion transport domain-containing protein</fullName>
    </recommendedName>
</protein>
<proteinExistence type="predicted"/>
<feature type="transmembrane region" description="Helical" evidence="6">
    <location>
        <begin position="204"/>
        <end position="226"/>
    </location>
</feature>
<evidence type="ECO:0000256" key="3">
    <source>
        <dbReference type="ARBA" id="ARBA00022989"/>
    </source>
</evidence>
<dbReference type="GO" id="GO:0005248">
    <property type="term" value="F:voltage-gated sodium channel activity"/>
    <property type="evidence" value="ECO:0007669"/>
    <property type="project" value="TreeGrafter"/>
</dbReference>
<feature type="compositionally biased region" description="Polar residues" evidence="5">
    <location>
        <begin position="106"/>
        <end position="118"/>
    </location>
</feature>
<dbReference type="InterPro" id="IPR027359">
    <property type="entry name" value="Volt_channel_dom_sf"/>
</dbReference>
<reference evidence="8 9" key="1">
    <citation type="submission" date="2019-01" db="EMBL/GenBank/DDBJ databases">
        <authorList>
            <person name="Ferrante I. M."/>
        </authorList>
    </citation>
    <scope>NUCLEOTIDE SEQUENCE [LARGE SCALE GENOMIC DNA]</scope>
    <source>
        <strain evidence="8 9">B856</strain>
    </source>
</reference>
<feature type="region of interest" description="Disordered" evidence="5">
    <location>
        <begin position="86"/>
        <end position="143"/>
    </location>
</feature>
<evidence type="ECO:0000259" key="7">
    <source>
        <dbReference type="Pfam" id="PF00520"/>
    </source>
</evidence>
<dbReference type="GO" id="GO:0001518">
    <property type="term" value="C:voltage-gated sodium channel complex"/>
    <property type="evidence" value="ECO:0007669"/>
    <property type="project" value="TreeGrafter"/>
</dbReference>
<feature type="transmembrane region" description="Helical" evidence="6">
    <location>
        <begin position="238"/>
        <end position="257"/>
    </location>
</feature>
<evidence type="ECO:0000313" key="9">
    <source>
        <dbReference type="Proteomes" id="UP000291116"/>
    </source>
</evidence>
<evidence type="ECO:0000256" key="6">
    <source>
        <dbReference type="SAM" id="Phobius"/>
    </source>
</evidence>
<dbReference type="Pfam" id="PF00520">
    <property type="entry name" value="Ion_trans"/>
    <property type="match status" value="1"/>
</dbReference>
<dbReference type="Proteomes" id="UP000291116">
    <property type="component" value="Unassembled WGS sequence"/>
</dbReference>
<feature type="domain" description="Ion transport" evidence="7">
    <location>
        <begin position="167"/>
        <end position="393"/>
    </location>
</feature>
<accession>A0A448Z408</accession>
<evidence type="ECO:0000256" key="1">
    <source>
        <dbReference type="ARBA" id="ARBA00004141"/>
    </source>
</evidence>
<keyword evidence="4 6" id="KW-0472">Membrane</keyword>
<evidence type="ECO:0000256" key="5">
    <source>
        <dbReference type="SAM" id="MobiDB-lite"/>
    </source>
</evidence>
<feature type="transmembrane region" description="Helical" evidence="6">
    <location>
        <begin position="168"/>
        <end position="192"/>
    </location>
</feature>
<dbReference type="Gene3D" id="1.20.120.350">
    <property type="entry name" value="Voltage-gated potassium channels. Chain C"/>
    <property type="match status" value="1"/>
</dbReference>
<feature type="compositionally biased region" description="Basic and acidic residues" evidence="5">
    <location>
        <begin position="1"/>
        <end position="24"/>
    </location>
</feature>
<dbReference type="InterPro" id="IPR005821">
    <property type="entry name" value="Ion_trans_dom"/>
</dbReference>
<evidence type="ECO:0000256" key="4">
    <source>
        <dbReference type="ARBA" id="ARBA00023136"/>
    </source>
</evidence>
<dbReference type="OrthoDB" id="45894at2759"/>
<keyword evidence="3 6" id="KW-1133">Transmembrane helix</keyword>
<keyword evidence="2 6" id="KW-0812">Transmembrane</keyword>
<feature type="region of interest" description="Disordered" evidence="5">
    <location>
        <begin position="446"/>
        <end position="513"/>
    </location>
</feature>
<feature type="compositionally biased region" description="Basic and acidic residues" evidence="5">
    <location>
        <begin position="449"/>
        <end position="466"/>
    </location>
</feature>
<feature type="transmembrane region" description="Helical" evidence="6">
    <location>
        <begin position="278"/>
        <end position="303"/>
    </location>
</feature>
<gene>
    <name evidence="8" type="ORF">PSNMU_V1.4_AUG-EV-PASAV3_0035900</name>
</gene>
<dbReference type="Gene3D" id="1.10.287.70">
    <property type="match status" value="1"/>
</dbReference>
<feature type="region of interest" description="Disordered" evidence="5">
    <location>
        <begin position="525"/>
        <end position="545"/>
    </location>
</feature>
<dbReference type="PANTHER" id="PTHR10037:SF62">
    <property type="entry name" value="SODIUM CHANNEL PROTEIN 60E"/>
    <property type="match status" value="1"/>
</dbReference>
<feature type="compositionally biased region" description="Basic and acidic residues" evidence="5">
    <location>
        <begin position="525"/>
        <end position="536"/>
    </location>
</feature>
<organism evidence="8 9">
    <name type="scientific">Pseudo-nitzschia multistriata</name>
    <dbReference type="NCBI Taxonomy" id="183589"/>
    <lineage>
        <taxon>Eukaryota</taxon>
        <taxon>Sar</taxon>
        <taxon>Stramenopiles</taxon>
        <taxon>Ochrophyta</taxon>
        <taxon>Bacillariophyta</taxon>
        <taxon>Bacillariophyceae</taxon>
        <taxon>Bacillariophycidae</taxon>
        <taxon>Bacillariales</taxon>
        <taxon>Bacillariaceae</taxon>
        <taxon>Pseudo-nitzschia</taxon>
    </lineage>
</organism>
<evidence type="ECO:0000256" key="2">
    <source>
        <dbReference type="ARBA" id="ARBA00022692"/>
    </source>
</evidence>
<dbReference type="SUPFAM" id="SSF81324">
    <property type="entry name" value="Voltage-gated potassium channels"/>
    <property type="match status" value="1"/>
</dbReference>
<evidence type="ECO:0000313" key="8">
    <source>
        <dbReference type="EMBL" id="VEU36806.1"/>
    </source>
</evidence>